<protein>
    <submittedName>
        <fullName evidence="2">Uncharacterized protein</fullName>
    </submittedName>
</protein>
<comment type="caution">
    <text evidence="2">The sequence shown here is derived from an EMBL/GenBank/DDBJ whole genome shotgun (WGS) entry which is preliminary data.</text>
</comment>
<feature type="compositionally biased region" description="Basic and acidic residues" evidence="1">
    <location>
        <begin position="11"/>
        <end position="33"/>
    </location>
</feature>
<reference evidence="2 3" key="1">
    <citation type="submission" date="2020-04" db="EMBL/GenBank/DDBJ databases">
        <title>Perkinsus olseni comparative genomics.</title>
        <authorList>
            <person name="Bogema D.R."/>
        </authorList>
    </citation>
    <scope>NUCLEOTIDE SEQUENCE [LARGE SCALE GENOMIC DNA]</scope>
    <source>
        <strain evidence="2">00978-12</strain>
    </source>
</reference>
<evidence type="ECO:0000256" key="1">
    <source>
        <dbReference type="SAM" id="MobiDB-lite"/>
    </source>
</evidence>
<feature type="compositionally biased region" description="Polar residues" evidence="1">
    <location>
        <begin position="42"/>
        <end position="53"/>
    </location>
</feature>
<name>A0A7J6N5A9_PEROL</name>
<evidence type="ECO:0000313" key="2">
    <source>
        <dbReference type="EMBL" id="KAF4679112.1"/>
    </source>
</evidence>
<proteinExistence type="predicted"/>
<dbReference type="EMBL" id="JABANP010000783">
    <property type="protein sequence ID" value="KAF4679112.1"/>
    <property type="molecule type" value="Genomic_DNA"/>
</dbReference>
<feature type="compositionally biased region" description="Basic and acidic residues" evidence="1">
    <location>
        <begin position="73"/>
        <end position="86"/>
    </location>
</feature>
<sequence>MTMTMINEWTTDPHTDESMDIDTEIHDEERQRDEDPDEHTGQPYSVSRQWTTNEKSRTDRWTGTGEDDTQDPYDWKNGRKTDRMDPQMDCPEWRTNAITEERRKNSQDDPHRGRARIDGPGKPDGRALDRRPGGGPEEDRPQPTRKKSGAPRK</sequence>
<dbReference type="Proteomes" id="UP000541610">
    <property type="component" value="Unassembled WGS sequence"/>
</dbReference>
<feature type="compositionally biased region" description="Basic residues" evidence="1">
    <location>
        <begin position="143"/>
        <end position="153"/>
    </location>
</feature>
<feature type="region of interest" description="Disordered" evidence="1">
    <location>
        <begin position="1"/>
        <end position="153"/>
    </location>
</feature>
<gene>
    <name evidence="2" type="ORF">FOZ60_015485</name>
</gene>
<feature type="compositionally biased region" description="Basic and acidic residues" evidence="1">
    <location>
        <begin position="99"/>
        <end position="142"/>
    </location>
</feature>
<dbReference type="AlphaFoldDB" id="A0A7J6N5A9"/>
<evidence type="ECO:0000313" key="3">
    <source>
        <dbReference type="Proteomes" id="UP000541610"/>
    </source>
</evidence>
<organism evidence="2 3">
    <name type="scientific">Perkinsus olseni</name>
    <name type="common">Perkinsus atlanticus</name>
    <dbReference type="NCBI Taxonomy" id="32597"/>
    <lineage>
        <taxon>Eukaryota</taxon>
        <taxon>Sar</taxon>
        <taxon>Alveolata</taxon>
        <taxon>Perkinsozoa</taxon>
        <taxon>Perkinsea</taxon>
        <taxon>Perkinsida</taxon>
        <taxon>Perkinsidae</taxon>
        <taxon>Perkinsus</taxon>
    </lineage>
</organism>
<accession>A0A7J6N5A9</accession>
<feature type="compositionally biased region" description="Polar residues" evidence="1">
    <location>
        <begin position="1"/>
        <end position="10"/>
    </location>
</feature>